<evidence type="ECO:0000256" key="5">
    <source>
        <dbReference type="SAM" id="MobiDB-lite"/>
    </source>
</evidence>
<gene>
    <name evidence="8" type="ORF">CONPUDRAFT_159682</name>
</gene>
<dbReference type="Proteomes" id="UP000053558">
    <property type="component" value="Unassembled WGS sequence"/>
</dbReference>
<dbReference type="SUPFAM" id="SSF52490">
    <property type="entry name" value="Tubulin nucleotide-binding domain-like"/>
    <property type="match status" value="1"/>
</dbReference>
<dbReference type="OrthoDB" id="271881at2759"/>
<dbReference type="PANTHER" id="PTHR13391">
    <property type="entry name" value="MITOCHONDRIAL DISTRIBUTION REGULATOR MISATO"/>
    <property type="match status" value="1"/>
</dbReference>
<evidence type="ECO:0000256" key="3">
    <source>
        <dbReference type="ARBA" id="ARBA00008507"/>
    </source>
</evidence>
<evidence type="ECO:0000256" key="1">
    <source>
        <dbReference type="ARBA" id="ARBA00003757"/>
    </source>
</evidence>
<dbReference type="EMBL" id="JH711590">
    <property type="protein sequence ID" value="EIW74910.1"/>
    <property type="molecule type" value="Genomic_DNA"/>
</dbReference>
<dbReference type="InterPro" id="IPR049942">
    <property type="entry name" value="DML1/Misato"/>
</dbReference>
<name>A0A5M3M7Z2_CONPW</name>
<dbReference type="RefSeq" id="XP_007774968.1">
    <property type="nucleotide sequence ID" value="XM_007776778.1"/>
</dbReference>
<evidence type="ECO:0000259" key="7">
    <source>
        <dbReference type="Pfam" id="PF14881"/>
    </source>
</evidence>
<accession>A0A5M3M7Z2</accession>
<dbReference type="InterPro" id="IPR036525">
    <property type="entry name" value="Tubulin/FtsZ_GTPase_sf"/>
</dbReference>
<dbReference type="PROSITE" id="PS00228">
    <property type="entry name" value="TUBULIN_B_AUTOREG"/>
    <property type="match status" value="1"/>
</dbReference>
<dbReference type="AlphaFoldDB" id="A0A5M3M7Z2"/>
<protein>
    <submittedName>
        <fullName evidence="8">Tubulin nucleotide-binding domain-like protein</fullName>
    </submittedName>
</protein>
<feature type="region of interest" description="Disordered" evidence="5">
    <location>
        <begin position="84"/>
        <end position="105"/>
    </location>
</feature>
<organism evidence="8 9">
    <name type="scientific">Coniophora puteana (strain RWD-64-598)</name>
    <name type="common">Brown rot fungus</name>
    <dbReference type="NCBI Taxonomy" id="741705"/>
    <lineage>
        <taxon>Eukaryota</taxon>
        <taxon>Fungi</taxon>
        <taxon>Dikarya</taxon>
        <taxon>Basidiomycota</taxon>
        <taxon>Agaricomycotina</taxon>
        <taxon>Agaricomycetes</taxon>
        <taxon>Agaricomycetidae</taxon>
        <taxon>Boletales</taxon>
        <taxon>Coniophorineae</taxon>
        <taxon>Coniophoraceae</taxon>
        <taxon>Coniophora</taxon>
    </lineage>
</organism>
<dbReference type="GO" id="GO:0007005">
    <property type="term" value="P:mitochondrion organization"/>
    <property type="evidence" value="ECO:0007669"/>
    <property type="project" value="InterPro"/>
</dbReference>
<dbReference type="Pfam" id="PF14881">
    <property type="entry name" value="Tubulin_3"/>
    <property type="match status" value="1"/>
</dbReference>
<evidence type="ECO:0000256" key="4">
    <source>
        <dbReference type="ARBA" id="ARBA00023128"/>
    </source>
</evidence>
<feature type="domain" description="DML1/Misato tubulin" evidence="7">
    <location>
        <begin position="162"/>
        <end position="343"/>
    </location>
</feature>
<reference evidence="9" key="1">
    <citation type="journal article" date="2012" name="Science">
        <title>The Paleozoic origin of enzymatic lignin decomposition reconstructed from 31 fungal genomes.</title>
        <authorList>
            <person name="Floudas D."/>
            <person name="Binder M."/>
            <person name="Riley R."/>
            <person name="Barry K."/>
            <person name="Blanchette R.A."/>
            <person name="Henrissat B."/>
            <person name="Martinez A.T."/>
            <person name="Otillar R."/>
            <person name="Spatafora J.W."/>
            <person name="Yadav J.S."/>
            <person name="Aerts A."/>
            <person name="Benoit I."/>
            <person name="Boyd A."/>
            <person name="Carlson A."/>
            <person name="Copeland A."/>
            <person name="Coutinho P.M."/>
            <person name="de Vries R.P."/>
            <person name="Ferreira P."/>
            <person name="Findley K."/>
            <person name="Foster B."/>
            <person name="Gaskell J."/>
            <person name="Glotzer D."/>
            <person name="Gorecki P."/>
            <person name="Heitman J."/>
            <person name="Hesse C."/>
            <person name="Hori C."/>
            <person name="Igarashi K."/>
            <person name="Jurgens J.A."/>
            <person name="Kallen N."/>
            <person name="Kersten P."/>
            <person name="Kohler A."/>
            <person name="Kuees U."/>
            <person name="Kumar T.K.A."/>
            <person name="Kuo A."/>
            <person name="LaButti K."/>
            <person name="Larrondo L.F."/>
            <person name="Lindquist E."/>
            <person name="Ling A."/>
            <person name="Lombard V."/>
            <person name="Lucas S."/>
            <person name="Lundell T."/>
            <person name="Martin R."/>
            <person name="McLaughlin D.J."/>
            <person name="Morgenstern I."/>
            <person name="Morin E."/>
            <person name="Murat C."/>
            <person name="Nagy L.G."/>
            <person name="Nolan M."/>
            <person name="Ohm R.A."/>
            <person name="Patyshakuliyeva A."/>
            <person name="Rokas A."/>
            <person name="Ruiz-Duenas F.J."/>
            <person name="Sabat G."/>
            <person name="Salamov A."/>
            <person name="Samejima M."/>
            <person name="Schmutz J."/>
            <person name="Slot J.C."/>
            <person name="St John F."/>
            <person name="Stenlid J."/>
            <person name="Sun H."/>
            <person name="Sun S."/>
            <person name="Syed K."/>
            <person name="Tsang A."/>
            <person name="Wiebenga A."/>
            <person name="Young D."/>
            <person name="Pisabarro A."/>
            <person name="Eastwood D.C."/>
            <person name="Martin F."/>
            <person name="Cullen D."/>
            <person name="Grigoriev I.V."/>
            <person name="Hibbett D.S."/>
        </authorList>
    </citation>
    <scope>NUCLEOTIDE SEQUENCE [LARGE SCALE GENOMIC DNA]</scope>
    <source>
        <strain evidence="9">RWD-64-598 SS2</strain>
    </source>
</reference>
<evidence type="ECO:0000256" key="2">
    <source>
        <dbReference type="ARBA" id="ARBA00004173"/>
    </source>
</evidence>
<dbReference type="GeneID" id="19204155"/>
<evidence type="ECO:0000313" key="9">
    <source>
        <dbReference type="Proteomes" id="UP000053558"/>
    </source>
</evidence>
<dbReference type="Gene3D" id="3.40.50.1440">
    <property type="entry name" value="Tubulin/FtsZ, GTPase domain"/>
    <property type="match status" value="1"/>
</dbReference>
<comment type="caution">
    <text evidence="8">The sequence shown here is derived from an EMBL/GenBank/DDBJ whole genome shotgun (WGS) entry which is preliminary data.</text>
</comment>
<feature type="domain" description="Misato Segment II tubulin-like" evidence="6">
    <location>
        <begin position="2"/>
        <end position="126"/>
    </location>
</feature>
<dbReference type="Pfam" id="PF10644">
    <property type="entry name" value="Misat_Tub_SegII"/>
    <property type="match status" value="1"/>
</dbReference>
<dbReference type="InterPro" id="IPR013838">
    <property type="entry name" value="Beta-tubulin_BS"/>
</dbReference>
<proteinExistence type="inferred from homology"/>
<dbReference type="InterPro" id="IPR019605">
    <property type="entry name" value="Misato_II_tubulin-like"/>
</dbReference>
<dbReference type="OMA" id="FVGSHIW"/>
<comment type="function">
    <text evidence="1">Involved in the partitioning of the mitochondrial organelle and mitochondrial DNA (mtDNA) inheritance.</text>
</comment>
<evidence type="ECO:0000259" key="6">
    <source>
        <dbReference type="Pfam" id="PF10644"/>
    </source>
</evidence>
<keyword evidence="4" id="KW-0496">Mitochondrion</keyword>
<comment type="similarity">
    <text evidence="3">Belongs to the misato family.</text>
</comment>
<dbReference type="GO" id="GO:0005739">
    <property type="term" value="C:mitochondrion"/>
    <property type="evidence" value="ECO:0007669"/>
    <property type="project" value="UniProtKB-SubCell"/>
</dbReference>
<sequence>MREIIYIQAGSFANYTGTHFWNTQESYFTYAGDDRRADSEAAEGEEPVVDHAISFKEGKDPYGQPSLCPRLLAFDFKSNFGTLSSTTNDDNDNDDTDGGLTSTWGGPIAQIKKQRVEKSAYHRMLDEEGEHETEAVANTNATSHRKMHPANDQGKAQKAQDAGEIRYWSDFNRVYFDPRTVQGIPGGLEGTEGDWDGGREVFARYNEETELMDGALRLFAEECDSLQGLQMIHDTSTFGGFTSAFLNAFRDEYPKLSILSFPVLSEVDPIAGGPSPESTRHLLSDTLSLRDLSELCDLSIPVQGASRWPNSNNPNLCFDPQRIYEASAVLSAHIETATLPLRLKQANEDISSIIAHLNWRQRVPFAELLGSLPLSEPASDKDFQKGLVNFTTAQKYSHDEYILARRDTTRGLNASARSLYETWCEPHPPPYTVSTHAPAYPLPTSFPAIIQPPSPNRRETMALACLRSAPGSARIVRDYAGFANRLWRSGAVVGIERDELREIGNELNVIGEGYEWEGYADGQDGGDGDGLGEDE</sequence>
<dbReference type="KEGG" id="cput:CONPUDRAFT_159682"/>
<evidence type="ECO:0000313" key="8">
    <source>
        <dbReference type="EMBL" id="EIW74910.1"/>
    </source>
</evidence>
<comment type="subcellular location">
    <subcellularLocation>
        <location evidence="2">Mitochondrion</location>
    </subcellularLocation>
</comment>
<keyword evidence="9" id="KW-1185">Reference proteome</keyword>
<dbReference type="PANTHER" id="PTHR13391:SF0">
    <property type="entry name" value="PROTEIN MISATO HOMOLOG 1"/>
    <property type="match status" value="1"/>
</dbReference>
<dbReference type="InterPro" id="IPR029209">
    <property type="entry name" value="DML1/Misato_tubulin"/>
</dbReference>